<dbReference type="Pfam" id="PF00404">
    <property type="entry name" value="Dockerin_1"/>
    <property type="match status" value="1"/>
</dbReference>
<gene>
    <name evidence="2" type="ORF">PLANPX_1262</name>
</gene>
<dbReference type="PROSITE" id="PS00018">
    <property type="entry name" value="EF_HAND_1"/>
    <property type="match status" value="1"/>
</dbReference>
<sequence>MNFKKWLHDSILPRMQSSRARRRQPRRSSQRGYVPQVFLLEDRRLLAVLTVTTADEIGVGSLAYVINSSVNRINGGTGDDVIQFAPALDGGTISLAGDFVNPFATNVGATAFQVRNNTTLTIDGVTGMSQGVNIARSGAAFRFFYVDVGSNLTLKGLTLTNGLAQGLAGGNAALSGAGGGSAGMGGAIFNRGNLTIEGCTLDDNDAVGGAGGSYLASLTGRGGGGGGGMTNVGQSANSNTGGFGGGNGGGNGGASGGNNGMNAGLIGSGGGGGGAGLDPSIIGGTGGKGTLGGGGGGGGSYKGAGGAGGFGGGGGGGADHAGVGGAAGYGGGAGHAGGGATFESQSGAGGGGAGMGGAIFNEAGAVTIVNSTFTANAAVGGAGGTAIDPARNGGAGQGLGGAIFNRSGTITITNSTIASNTVTQGDGSTLARAGSGVFSISDTTLAAAHINNTIISHVGAPTVDDYTSFAVGAGHTSTGNGNLMGVQFGFLGGASNADPQLGPLQENGGLTRTMALLAGSPAINQGIDLLPGNGVPATDQRGLPRDPTNIDVGAFEYRLVASMIVNAEIDETNVAATLSLREAIELANGTRSYDALSASEKAQVTLVGGISNTITFASNLNGKTITLTTVGSGRVGPTALPITSNIVVTGPAGNSGVTVTAAGTTMRLFDVTNSGNLTLQNLTLTGGTARGFAGGDFFLGGGGGGSAGLGGAVFNQGTLQILNSTLTANIAQGGAGGMFNETLEGNGGSGGGGLNVKGANVANNNGSSGGGPNGGAGSSGYGEDGGFGGGGAGGASDGSSSGGQPGGIGGYGGGGGGGGYASSFPGIGGAGGFGGGAGGNSGIGGNGGSGMGGAIFNEAGIVIISNSTLAANTAVGGVGDVGGSGIGGALYNHNGTITISSSTIFANIAAQAGRGVYNLGDDGYATTDSITADAVINNTIIGQASAPAGEDFTGATIGNGVNATSGSYNLIRTFSGFAGAVVSSADPKLGPLQNNGGPTPTMALLTGSPAIDAGNPGYASPPSVDQRGGAFARVLNGRIDVGAYEGVASVAASADFNADSRVDGRDFLAWQRGFGIASNATKANGDADNNGAVNAADLAVWKTQFGTSGAVTAAAPAAAPAMAPASATFAMPAIAPTTLAITNSEDQPSPPASESSAATPVTQHWFWLAGEGLVTRAASPRAAATQQDADNYSTPSRHAFWSSFSPTGLKRSAHSDAEDFGLSYNDDEEAAAANPDALNSLDHAFANLAGSHLDF</sequence>
<keyword evidence="3" id="KW-1185">Reference proteome</keyword>
<evidence type="ECO:0000313" key="2">
    <source>
        <dbReference type="EMBL" id="BBO31650.1"/>
    </source>
</evidence>
<reference evidence="3" key="1">
    <citation type="submission" date="2019-10" db="EMBL/GenBank/DDBJ databases">
        <title>Lacipirellula parvula gen. nov., sp. nov., representing a lineage of planctomycetes widespread in freshwater anoxic habitats, and description of the family Lacipirellulaceae.</title>
        <authorList>
            <person name="Dedysh S.N."/>
            <person name="Kulichevskaya I.S."/>
            <person name="Beletsky A.V."/>
            <person name="Rakitin A.L."/>
            <person name="Mardanov A.V."/>
            <person name="Ivanova A.A."/>
            <person name="Saltykova V.X."/>
            <person name="Rijpstra W.I.C."/>
            <person name="Sinninghe Damste J.S."/>
            <person name="Ravin N.V."/>
        </authorList>
    </citation>
    <scope>NUCLEOTIDE SEQUENCE [LARGE SCALE GENOMIC DNA]</scope>
    <source>
        <strain evidence="3">PX69</strain>
    </source>
</reference>
<name>A0A5K7X529_9BACT</name>
<accession>A0A5K7X529</accession>
<dbReference type="GO" id="GO:0000272">
    <property type="term" value="P:polysaccharide catabolic process"/>
    <property type="evidence" value="ECO:0007669"/>
    <property type="project" value="InterPro"/>
</dbReference>
<dbReference type="EMBL" id="AP021861">
    <property type="protein sequence ID" value="BBO31650.1"/>
    <property type="molecule type" value="Genomic_DNA"/>
</dbReference>
<evidence type="ECO:0008006" key="4">
    <source>
        <dbReference type="Google" id="ProtNLM"/>
    </source>
</evidence>
<dbReference type="Proteomes" id="UP000326837">
    <property type="component" value="Chromosome"/>
</dbReference>
<dbReference type="Gene3D" id="1.10.1330.10">
    <property type="entry name" value="Dockerin domain"/>
    <property type="match status" value="1"/>
</dbReference>
<dbReference type="KEGG" id="lpav:PLANPX_1262"/>
<dbReference type="RefSeq" id="WP_172991891.1">
    <property type="nucleotide sequence ID" value="NZ_AP021861.1"/>
</dbReference>
<evidence type="ECO:0000256" key="1">
    <source>
        <dbReference type="SAM" id="MobiDB-lite"/>
    </source>
</evidence>
<evidence type="ECO:0000313" key="3">
    <source>
        <dbReference type="Proteomes" id="UP000326837"/>
    </source>
</evidence>
<dbReference type="InterPro" id="IPR018247">
    <property type="entry name" value="EF_Hand_1_Ca_BS"/>
</dbReference>
<dbReference type="InterPro" id="IPR036439">
    <property type="entry name" value="Dockerin_dom_sf"/>
</dbReference>
<proteinExistence type="predicted"/>
<dbReference type="NCBIfam" id="NF041518">
    <property type="entry name" value="choice_anch_Q"/>
    <property type="match status" value="2"/>
</dbReference>
<dbReference type="AlphaFoldDB" id="A0A5K7X529"/>
<dbReference type="InterPro" id="IPR002105">
    <property type="entry name" value="Dockerin_1_rpt"/>
</dbReference>
<dbReference type="InterPro" id="IPR059226">
    <property type="entry name" value="Choice_anch_Q_dom"/>
</dbReference>
<protein>
    <recommendedName>
        <fullName evidence="4">Dockerin domain-containing protein</fullName>
    </recommendedName>
</protein>
<organism evidence="2 3">
    <name type="scientific">Lacipirellula parvula</name>
    <dbReference type="NCBI Taxonomy" id="2650471"/>
    <lineage>
        <taxon>Bacteria</taxon>
        <taxon>Pseudomonadati</taxon>
        <taxon>Planctomycetota</taxon>
        <taxon>Planctomycetia</taxon>
        <taxon>Pirellulales</taxon>
        <taxon>Lacipirellulaceae</taxon>
        <taxon>Lacipirellula</taxon>
    </lineage>
</organism>
<feature type="region of interest" description="Disordered" evidence="1">
    <location>
        <begin position="787"/>
        <end position="809"/>
    </location>
</feature>
<dbReference type="GO" id="GO:0004553">
    <property type="term" value="F:hydrolase activity, hydrolyzing O-glycosyl compounds"/>
    <property type="evidence" value="ECO:0007669"/>
    <property type="project" value="InterPro"/>
</dbReference>